<comment type="caution">
    <text evidence="1">The sequence shown here is derived from an EMBL/GenBank/DDBJ whole genome shotgun (WGS) entry which is preliminary data.</text>
</comment>
<proteinExistence type="predicted"/>
<name>A0A5J4P9Y1_9ZZZZ</name>
<organism evidence="1">
    <name type="scientific">termite gut metagenome</name>
    <dbReference type="NCBI Taxonomy" id="433724"/>
    <lineage>
        <taxon>unclassified sequences</taxon>
        <taxon>metagenomes</taxon>
        <taxon>organismal metagenomes</taxon>
    </lineage>
</organism>
<accession>A0A5J4P9Y1</accession>
<reference evidence="1" key="1">
    <citation type="submission" date="2019-03" db="EMBL/GenBank/DDBJ databases">
        <title>Single cell metagenomics reveals metabolic interactions within the superorganism composed of flagellate Streblomastix strix and complex community of Bacteroidetes bacteria on its surface.</title>
        <authorList>
            <person name="Treitli S.C."/>
            <person name="Kolisko M."/>
            <person name="Husnik F."/>
            <person name="Keeling P."/>
            <person name="Hampl V."/>
        </authorList>
    </citation>
    <scope>NUCLEOTIDE SEQUENCE</scope>
    <source>
        <strain evidence="1">STM</strain>
    </source>
</reference>
<gene>
    <name evidence="1" type="ORF">EZS27_042230</name>
</gene>
<dbReference type="AlphaFoldDB" id="A0A5J4P9Y1"/>
<evidence type="ECO:0000313" key="1">
    <source>
        <dbReference type="EMBL" id="KAA6306112.1"/>
    </source>
</evidence>
<dbReference type="EMBL" id="SNRY01010161">
    <property type="protein sequence ID" value="KAA6306112.1"/>
    <property type="molecule type" value="Genomic_DNA"/>
</dbReference>
<sequence>MLMQEQRKELNFKGENIYVGIDVHLKSWSI</sequence>
<protein>
    <submittedName>
        <fullName evidence="1">Uncharacterized protein</fullName>
    </submittedName>
</protein>
<feature type="non-terminal residue" evidence="1">
    <location>
        <position position="30"/>
    </location>
</feature>